<comment type="caution">
    <text evidence="10">The sequence shown here is derived from an EMBL/GenBank/DDBJ whole genome shotgun (WGS) entry which is preliminary data.</text>
</comment>
<evidence type="ECO:0000256" key="1">
    <source>
        <dbReference type="ARBA" id="ARBA00007913"/>
    </source>
</evidence>
<evidence type="ECO:0000259" key="9">
    <source>
        <dbReference type="Pfam" id="PF13087"/>
    </source>
</evidence>
<organism evidence="10 11">
    <name type="scientific">Nocardia rhamnosiphila</name>
    <dbReference type="NCBI Taxonomy" id="426716"/>
    <lineage>
        <taxon>Bacteria</taxon>
        <taxon>Bacillati</taxon>
        <taxon>Actinomycetota</taxon>
        <taxon>Actinomycetes</taxon>
        <taxon>Mycobacteriales</taxon>
        <taxon>Nocardiaceae</taxon>
        <taxon>Nocardia</taxon>
    </lineage>
</organism>
<evidence type="ECO:0000313" key="11">
    <source>
        <dbReference type="Proteomes" id="UP001550628"/>
    </source>
</evidence>
<dbReference type="RefSeq" id="WP_356958757.1">
    <property type="nucleotide sequence ID" value="NZ_JBEYBD010000017.1"/>
</dbReference>
<proteinExistence type="inferred from homology"/>
<evidence type="ECO:0000256" key="3">
    <source>
        <dbReference type="ARBA" id="ARBA00022801"/>
    </source>
</evidence>
<keyword evidence="11" id="KW-1185">Reference proteome</keyword>
<evidence type="ECO:0000259" key="7">
    <source>
        <dbReference type="Pfam" id="PF00656"/>
    </source>
</evidence>
<evidence type="ECO:0000313" key="10">
    <source>
        <dbReference type="EMBL" id="MEU1955232.1"/>
    </source>
</evidence>
<sequence>MTRLPRRRALLIGTQHYQDPAFSDLPAVRADLTAMDQVLSHREIGGFPDVLSVVDLTAEQIRDTLATFLSDSSDDELCLVYFSGHGLRTPDTGEFHFIATDTDPHNPHTTAVCADFVNDLLDYRCRAPQRVVIIDSCFSGGYVLGFRTSDPVPAAAAPGAPGTGTPAGAKSVSSEPGDRRSALSSNGAYVVSSSRSLEKSFQGATSSDPSVFTGVLVDALRTGEAGGGRQHEVSVSDVFDYVNRKLRRDGSSQIPVISSSVVDDRIILAGCPRKPIVPTAGRPPTPGNELPGGQGKSGTPRWPQLIDYYIRCLRNESDSWLPAADIGKAFVCLRGKERLLVGDLDSDHGVPVPPETRQFVDATADHPAQLWAGYPVVATDRPAGGRRAKPEWRIAPLLIRRIEVVDDVRGRRLVPTGPPIAHPALLRECMSEEDAAIFAADYRPTWHSGGRAAMTTDIRNLLRNDFAVDEVQELDPESLAGHLDIHTPTSGARNTAILFRMSGDDGPNRKLLKDLSDIAGKVAEIPRTALSRLLPSDAPDPHGAPPSAGEIRLVAPRECNEMQAEVIRSSMTRQLTVATGPPGTGKSQLVVNLVATAIAADQTVLVASTNNRAVDEVVQRCRELVPGSIVRTGNLGYQPEEQRELRYLAALAPGQNPGTAGAEMDSAAAGLHAHRTHLARAAQRESRLLEAAGRRDSIATDLAGRLGVDTAGLFKILDVADPQRLRRRAQLAYYTPVFSTSRCERLLRDLGLPSSDAPRAGCAVLVRLTAAEIAWRSAWHASAAAADDDQLIQAGQAAETAVRRASVALFDSVVRAKAASGRSFLGALLNHSNGTDWPARADVLRAAPGWAVTAQSVRNFPPRPALFDLVVIDEASQCSTLAIVPLLFRARRALVIGDPMQLTHIATLDGSSHTDVQRRAGIEPQWLERHKLDYRRHSAFHAAHTAAGNSTVLDEHYRCHPRIAATANALFYNGQLRILTEPGDATREEPIVWRDVPGRAAQQRWGSWINTAEVAAVQTVVSDLVDRGIDSIGVITPYRDQAAALSRALSMFDVDIGTVHKFQGGERDVIIFSLVASEGMPAGSISWLDRQPNLWNVAITRARRQLYVVGDGRVWSTRHLGAELIRAAGPEPAAIAAPDDLRSRLRARSTDPSIDRLEIDVAVNAYRADAVAYHHNGDVSVYLLDRGCPDDAPGRHLRLMLRRAELLGNRDRAVEAYRVPAWRMYV</sequence>
<keyword evidence="3" id="KW-0378">Hydrolase</keyword>
<name>A0ABV2WWH5_9NOCA</name>
<dbReference type="InterPro" id="IPR041679">
    <property type="entry name" value="DNA2/NAM7-like_C"/>
</dbReference>
<dbReference type="InterPro" id="IPR050534">
    <property type="entry name" value="Coronavir_polyprotein_1ab"/>
</dbReference>
<dbReference type="EMBL" id="JBEYBF010000021">
    <property type="protein sequence ID" value="MEU1955232.1"/>
    <property type="molecule type" value="Genomic_DNA"/>
</dbReference>
<dbReference type="Pfam" id="PF13087">
    <property type="entry name" value="AAA_12"/>
    <property type="match status" value="1"/>
</dbReference>
<gene>
    <name evidence="10" type="ORF">ABZ510_25640</name>
</gene>
<evidence type="ECO:0000256" key="6">
    <source>
        <dbReference type="SAM" id="MobiDB-lite"/>
    </source>
</evidence>
<feature type="domain" description="DNA2/NAM7 helicase helicase" evidence="8">
    <location>
        <begin position="559"/>
        <end position="633"/>
    </location>
</feature>
<keyword evidence="2" id="KW-0547">Nucleotide-binding</keyword>
<dbReference type="Proteomes" id="UP001550628">
    <property type="component" value="Unassembled WGS sequence"/>
</dbReference>
<dbReference type="PANTHER" id="PTHR43788:SF8">
    <property type="entry name" value="DNA-BINDING PROTEIN SMUBP-2"/>
    <property type="match status" value="1"/>
</dbReference>
<dbReference type="CDD" id="cd18808">
    <property type="entry name" value="SF1_C_Upf1"/>
    <property type="match status" value="1"/>
</dbReference>
<feature type="region of interest" description="Disordered" evidence="6">
    <location>
        <begin position="154"/>
        <end position="185"/>
    </location>
</feature>
<dbReference type="InterPro" id="IPR047187">
    <property type="entry name" value="SF1_C_Upf1"/>
</dbReference>
<reference evidence="10 11" key="1">
    <citation type="submission" date="2024-06" db="EMBL/GenBank/DDBJ databases">
        <title>The Natural Products Discovery Center: Release of the First 8490 Sequenced Strains for Exploring Actinobacteria Biosynthetic Diversity.</title>
        <authorList>
            <person name="Kalkreuter E."/>
            <person name="Kautsar S.A."/>
            <person name="Yang D."/>
            <person name="Bader C.D."/>
            <person name="Teijaro C.N."/>
            <person name="Fluegel L."/>
            <person name="Davis C.M."/>
            <person name="Simpson J.R."/>
            <person name="Lauterbach L."/>
            <person name="Steele A.D."/>
            <person name="Gui C."/>
            <person name="Meng S."/>
            <person name="Li G."/>
            <person name="Viehrig K."/>
            <person name="Ye F."/>
            <person name="Su P."/>
            <person name="Kiefer A.F."/>
            <person name="Nichols A."/>
            <person name="Cepeda A.J."/>
            <person name="Yan W."/>
            <person name="Fan B."/>
            <person name="Jiang Y."/>
            <person name="Adhikari A."/>
            <person name="Zheng C.-J."/>
            <person name="Schuster L."/>
            <person name="Cowan T.M."/>
            <person name="Smanski M.J."/>
            <person name="Chevrette M.G."/>
            <person name="De Carvalho L.P.S."/>
            <person name="Shen B."/>
        </authorList>
    </citation>
    <scope>NUCLEOTIDE SEQUENCE [LARGE SCALE GENOMIC DNA]</scope>
    <source>
        <strain evidence="10 11">NPDC019708</strain>
    </source>
</reference>
<dbReference type="Pfam" id="PF13086">
    <property type="entry name" value="AAA_11"/>
    <property type="match status" value="2"/>
</dbReference>
<feature type="domain" description="DNA2/NAM7 helicase-like C-terminal" evidence="9">
    <location>
        <begin position="938"/>
        <end position="1111"/>
    </location>
</feature>
<comment type="similarity">
    <text evidence="1">Belongs to the DNA2/NAM7 helicase family.</text>
</comment>
<dbReference type="InterPro" id="IPR029030">
    <property type="entry name" value="Caspase-like_dom_sf"/>
</dbReference>
<dbReference type="Gene3D" id="3.40.50.1460">
    <property type="match status" value="1"/>
</dbReference>
<feature type="domain" description="Peptidase C14 caspase" evidence="7">
    <location>
        <begin position="6"/>
        <end position="261"/>
    </location>
</feature>
<feature type="compositionally biased region" description="Low complexity" evidence="6">
    <location>
        <begin position="154"/>
        <end position="169"/>
    </location>
</feature>
<dbReference type="InterPro" id="IPR041677">
    <property type="entry name" value="DNA2/NAM7_AAA_11"/>
</dbReference>
<dbReference type="InterPro" id="IPR011600">
    <property type="entry name" value="Pept_C14_caspase"/>
</dbReference>
<evidence type="ECO:0000256" key="5">
    <source>
        <dbReference type="ARBA" id="ARBA00022840"/>
    </source>
</evidence>
<accession>A0ABV2WWH5</accession>
<evidence type="ECO:0000256" key="4">
    <source>
        <dbReference type="ARBA" id="ARBA00022806"/>
    </source>
</evidence>
<dbReference type="SUPFAM" id="SSF52129">
    <property type="entry name" value="Caspase-like"/>
    <property type="match status" value="1"/>
</dbReference>
<dbReference type="Gene3D" id="3.40.50.300">
    <property type="entry name" value="P-loop containing nucleotide triphosphate hydrolases"/>
    <property type="match status" value="3"/>
</dbReference>
<keyword evidence="5" id="KW-0067">ATP-binding</keyword>
<keyword evidence="4" id="KW-0347">Helicase</keyword>
<evidence type="ECO:0000256" key="2">
    <source>
        <dbReference type="ARBA" id="ARBA00022741"/>
    </source>
</evidence>
<dbReference type="InterPro" id="IPR027417">
    <property type="entry name" value="P-loop_NTPase"/>
</dbReference>
<dbReference type="PANTHER" id="PTHR43788">
    <property type="entry name" value="DNA2/NAM7 HELICASE FAMILY MEMBER"/>
    <property type="match status" value="1"/>
</dbReference>
<feature type="domain" description="DNA2/NAM7 helicase helicase" evidence="8">
    <location>
        <begin position="866"/>
        <end position="902"/>
    </location>
</feature>
<protein>
    <submittedName>
        <fullName evidence="10">AAA domain-containing protein</fullName>
    </submittedName>
</protein>
<evidence type="ECO:0000259" key="8">
    <source>
        <dbReference type="Pfam" id="PF13086"/>
    </source>
</evidence>
<dbReference type="NCBIfam" id="NF047832">
    <property type="entry name" value="caspase_w_EACC1"/>
    <property type="match status" value="1"/>
</dbReference>
<dbReference type="Pfam" id="PF00656">
    <property type="entry name" value="Peptidase_C14"/>
    <property type="match status" value="1"/>
</dbReference>
<dbReference type="SUPFAM" id="SSF52540">
    <property type="entry name" value="P-loop containing nucleoside triphosphate hydrolases"/>
    <property type="match status" value="1"/>
</dbReference>
<feature type="region of interest" description="Disordered" evidence="6">
    <location>
        <begin position="274"/>
        <end position="299"/>
    </location>
</feature>